<proteinExistence type="predicted"/>
<dbReference type="Proteomes" id="UP000322659">
    <property type="component" value="Unassembled WGS sequence"/>
</dbReference>
<evidence type="ECO:0008006" key="3">
    <source>
        <dbReference type="Google" id="ProtNLM"/>
    </source>
</evidence>
<sequence>MMDEILTYEKFKEEYPNSKITENDYKALYKVSRDYILSRIVYSYDILSEENKKDIQFYILYQINYFGENELEKSGVVSQSINGTSLSFNSDNKQGDLNIAGIVNNWLKRSPLGVRRI</sequence>
<comment type="caution">
    <text evidence="1">The sequence shown here is derived from an EMBL/GenBank/DDBJ whole genome shotgun (WGS) entry which is preliminary data.</text>
</comment>
<gene>
    <name evidence="1" type="ORF">EPJ71_10485</name>
</gene>
<dbReference type="RefSeq" id="WP_147748667.1">
    <property type="nucleotide sequence ID" value="NZ_SAXZ01000014.1"/>
</dbReference>
<reference evidence="1 2" key="1">
    <citation type="journal article" date="1992" name="Lakartidningen">
        <title>[Penicillin V and not amoxicillin is the first choice preparation in acute otitis].</title>
        <authorList>
            <person name="Kamme C."/>
            <person name="Lundgren K."/>
            <person name="Prellner K."/>
        </authorList>
    </citation>
    <scope>NUCLEOTIDE SEQUENCE [LARGE SCALE GENOMIC DNA]</scope>
    <source>
        <strain evidence="1 2">PC5099IV</strain>
    </source>
</reference>
<evidence type="ECO:0000313" key="1">
    <source>
        <dbReference type="EMBL" id="TXJ31152.1"/>
    </source>
</evidence>
<evidence type="ECO:0000313" key="2">
    <source>
        <dbReference type="Proteomes" id="UP000322659"/>
    </source>
</evidence>
<dbReference type="EMBL" id="SAXZ01000014">
    <property type="protein sequence ID" value="TXJ31152.1"/>
    <property type="molecule type" value="Genomic_DNA"/>
</dbReference>
<protein>
    <recommendedName>
        <fullName evidence="3">Phage gp6-like head-tail connector protein</fullName>
    </recommendedName>
</protein>
<organism evidence="1 2">
    <name type="scientific">Brachyspira aalborgi</name>
    <dbReference type="NCBI Taxonomy" id="29522"/>
    <lineage>
        <taxon>Bacteria</taxon>
        <taxon>Pseudomonadati</taxon>
        <taxon>Spirochaetota</taxon>
        <taxon>Spirochaetia</taxon>
        <taxon>Brachyspirales</taxon>
        <taxon>Brachyspiraceae</taxon>
        <taxon>Brachyspira</taxon>
    </lineage>
</organism>
<name>A0ABY3K6P5_9SPIR</name>
<accession>A0ABY3K6P5</accession>
<keyword evidence="2" id="KW-1185">Reference proteome</keyword>